<gene>
    <name evidence="1" type="ORF">NSU_4630</name>
</gene>
<dbReference type="Gene3D" id="3.30.565.10">
    <property type="entry name" value="Histidine kinase-like ATPase, C-terminal domain"/>
    <property type="match status" value="1"/>
</dbReference>
<proteinExistence type="predicted"/>
<dbReference type="Pfam" id="PF13589">
    <property type="entry name" value="HATPase_c_3"/>
    <property type="match status" value="1"/>
</dbReference>
<comment type="caution">
    <text evidence="1">The sequence shown here is derived from an EMBL/GenBank/DDBJ whole genome shotgun (WGS) entry which is preliminary data.</text>
</comment>
<evidence type="ECO:0000313" key="1">
    <source>
        <dbReference type="EMBL" id="EHJ58439.1"/>
    </source>
</evidence>
<dbReference type="EMBL" id="AGFM01000081">
    <property type="protein sequence ID" value="EHJ58439.1"/>
    <property type="molecule type" value="Genomic_DNA"/>
</dbReference>
<sequence length="564" mass="61312">MSLFALAQETPMPLPNVIHSQVDPAAITKVTRLFNNTLGTMLAELVQNARRAGATSIDLDVAEAEDGKWLVIADDGAGIADPAVILALGRSGWDEEIAAREDPAGMGVFSLAGRQVEIRSHPRAGGEAWQVSIAPGDWESGTPIPVARCDQPFGTEIRLLLDDEWAKTLEVAAIGAARYCPTPIRFRGSQLAQSDWLADAAVIVETDGVRIGLFNATRAAHYQPLINFHGLTVPCTLPSVDEKERSWWARIDIVDAPALQLVLPARGEMVENDALDALRDTVRKIIYSHIASLGSHRLPFAQWAEARQLGVDLPEATPLLRGWTPAKADLNSVSDGSGLIPAGELVLMEHFGAPLEQCAAFALARDGRFEGRLADPDDAMAGYGWYDALPRITVLRFEIERDGAAHVFDSDTLSDLESGTVDRLALVVEITGSRPETLTVAAPVVIDYDDAHHWGFEEANILLASRDAISPDELVELLEASCFCASDDREADSWETQNDRFLLDAREMATRLLLGDDAALVERLRAIISYRAQWFVPEGRQFAAVIGRNAIDIRIEPVTPAPAS</sequence>
<protein>
    <recommendedName>
        <fullName evidence="3">ATP-binding protein</fullName>
    </recommendedName>
</protein>
<dbReference type="InterPro" id="IPR036890">
    <property type="entry name" value="HATPase_C_sf"/>
</dbReference>
<organism evidence="1 2">
    <name type="scientific">Novosphingobium pentaromativorans US6-1</name>
    <dbReference type="NCBI Taxonomy" id="1088721"/>
    <lineage>
        <taxon>Bacteria</taxon>
        <taxon>Pseudomonadati</taxon>
        <taxon>Pseudomonadota</taxon>
        <taxon>Alphaproteobacteria</taxon>
        <taxon>Sphingomonadales</taxon>
        <taxon>Sphingomonadaceae</taxon>
        <taxon>Novosphingobium</taxon>
    </lineage>
</organism>
<name>G6EJV9_9SPHN</name>
<keyword evidence="2" id="KW-1185">Reference proteome</keyword>
<evidence type="ECO:0008006" key="3">
    <source>
        <dbReference type="Google" id="ProtNLM"/>
    </source>
</evidence>
<dbReference type="AlphaFoldDB" id="G6EJV9"/>
<dbReference type="SUPFAM" id="SSF55874">
    <property type="entry name" value="ATPase domain of HSP90 chaperone/DNA topoisomerase II/histidine kinase"/>
    <property type="match status" value="1"/>
</dbReference>
<dbReference type="eggNOG" id="COG0323">
    <property type="taxonomic scope" value="Bacteria"/>
</dbReference>
<evidence type="ECO:0000313" key="2">
    <source>
        <dbReference type="Proteomes" id="UP000004030"/>
    </source>
</evidence>
<dbReference type="Proteomes" id="UP000004030">
    <property type="component" value="Unassembled WGS sequence"/>
</dbReference>
<dbReference type="PATRIC" id="fig|1088721.3.peg.4550"/>
<accession>G6EJV9</accession>
<reference evidence="1 2" key="1">
    <citation type="journal article" date="2012" name="J. Bacteriol.">
        <title>Genome sequence of benzo(a)pyrene-degrading bacterium Novosphingobium pentaromativorans US6-1.</title>
        <authorList>
            <person name="Luo Y.R."/>
            <person name="Kang S.G."/>
            <person name="Kim S.J."/>
            <person name="Kim M.R."/>
            <person name="Li N."/>
            <person name="Lee J.H."/>
            <person name="Kwon K.K."/>
        </authorList>
    </citation>
    <scope>NUCLEOTIDE SEQUENCE [LARGE SCALE GENOMIC DNA]</scope>
    <source>
        <strain evidence="1 2">US6-1</strain>
    </source>
</reference>